<dbReference type="InterPro" id="IPR001753">
    <property type="entry name" value="Enoyl-CoA_hydra/iso"/>
</dbReference>
<dbReference type="Proteomes" id="UP000198844">
    <property type="component" value="Unassembled WGS sequence"/>
</dbReference>
<protein>
    <submittedName>
        <fullName evidence="3">Short chain enoyl-CoA hydratase</fullName>
    </submittedName>
</protein>
<dbReference type="PANTHER" id="PTHR11941:SF54">
    <property type="entry name" value="ENOYL-COA HYDRATASE, MITOCHONDRIAL"/>
    <property type="match status" value="1"/>
</dbReference>
<dbReference type="InterPro" id="IPR018376">
    <property type="entry name" value="Enoyl-CoA_hyd/isom_CS"/>
</dbReference>
<dbReference type="InterPro" id="IPR029045">
    <property type="entry name" value="ClpP/crotonase-like_dom_sf"/>
</dbReference>
<name>A0A1I7DCF3_9BURK</name>
<dbReference type="Gene3D" id="3.90.226.10">
    <property type="entry name" value="2-enoyl-CoA Hydratase, Chain A, domain 1"/>
    <property type="match status" value="1"/>
</dbReference>
<evidence type="ECO:0000313" key="3">
    <source>
        <dbReference type="EMBL" id="SFU09276.1"/>
    </source>
</evidence>
<dbReference type="PANTHER" id="PTHR11941">
    <property type="entry name" value="ENOYL-COA HYDRATASE-RELATED"/>
    <property type="match status" value="1"/>
</dbReference>
<evidence type="ECO:0000313" key="4">
    <source>
        <dbReference type="Proteomes" id="UP000198844"/>
    </source>
</evidence>
<comment type="similarity">
    <text evidence="1 2">Belongs to the enoyl-CoA hydratase/isomerase family.</text>
</comment>
<reference evidence="3 4" key="1">
    <citation type="submission" date="2016-10" db="EMBL/GenBank/DDBJ databases">
        <authorList>
            <person name="de Groot N.N."/>
        </authorList>
    </citation>
    <scope>NUCLEOTIDE SEQUENCE [LARGE SCALE GENOMIC DNA]</scope>
    <source>
        <strain evidence="3 4">LMG 27731</strain>
    </source>
</reference>
<gene>
    <name evidence="3" type="ORF">SAMN05192563_1009145</name>
</gene>
<dbReference type="EMBL" id="FPBH01000009">
    <property type="protein sequence ID" value="SFU09276.1"/>
    <property type="molecule type" value="Genomic_DNA"/>
</dbReference>
<dbReference type="Pfam" id="PF00378">
    <property type="entry name" value="ECH_1"/>
    <property type="match status" value="1"/>
</dbReference>
<evidence type="ECO:0000256" key="1">
    <source>
        <dbReference type="ARBA" id="ARBA00005254"/>
    </source>
</evidence>
<sequence>MTTLLVDDSHPGIRILTLNRPERLNALDGPSLENLLATVRECSAPDRDIRVIVIRGSGRAFCAGADLKWLSSGVLADAAAHLHFQDRLQEMCETLEAADQVVIAEVHGFALAGGLELTLSCDLVVAAEDAQIGDEHIRRNLLPGGGGSQRLPRKIGLARGLFYLLTGRRMSGREAERLGLVSIATPTGALAETTLELARELAKTDGRALAAMKLLARRGLEVPLKEGLWMERWVQHRYRSESDAMDSGVAHFAAHGK</sequence>
<dbReference type="OrthoDB" id="8524220at2"/>
<proteinExistence type="inferred from homology"/>
<accession>A0A1I7DCF3</accession>
<dbReference type="AlphaFoldDB" id="A0A1I7DCF3"/>
<dbReference type="RefSeq" id="WP_093635279.1">
    <property type="nucleotide sequence ID" value="NZ_FPBH01000009.1"/>
</dbReference>
<dbReference type="GO" id="GO:0003824">
    <property type="term" value="F:catalytic activity"/>
    <property type="evidence" value="ECO:0007669"/>
    <property type="project" value="InterPro"/>
</dbReference>
<organism evidence="3 4">
    <name type="scientific">Paraburkholderia aspalathi</name>
    <dbReference type="NCBI Taxonomy" id="1324617"/>
    <lineage>
        <taxon>Bacteria</taxon>
        <taxon>Pseudomonadati</taxon>
        <taxon>Pseudomonadota</taxon>
        <taxon>Betaproteobacteria</taxon>
        <taxon>Burkholderiales</taxon>
        <taxon>Burkholderiaceae</taxon>
        <taxon>Paraburkholderia</taxon>
    </lineage>
</organism>
<dbReference type="PROSITE" id="PS00166">
    <property type="entry name" value="ENOYL_COA_HYDRATASE"/>
    <property type="match status" value="1"/>
</dbReference>
<dbReference type="SUPFAM" id="SSF52096">
    <property type="entry name" value="ClpP/crotonase"/>
    <property type="match status" value="1"/>
</dbReference>
<evidence type="ECO:0000256" key="2">
    <source>
        <dbReference type="RuleBase" id="RU003707"/>
    </source>
</evidence>
<dbReference type="CDD" id="cd06558">
    <property type="entry name" value="crotonase-like"/>
    <property type="match status" value="1"/>
</dbReference>
<dbReference type="GO" id="GO:0006635">
    <property type="term" value="P:fatty acid beta-oxidation"/>
    <property type="evidence" value="ECO:0007669"/>
    <property type="project" value="TreeGrafter"/>
</dbReference>